<keyword evidence="2" id="KW-0813">Transport</keyword>
<dbReference type="InterPro" id="IPR003439">
    <property type="entry name" value="ABC_transporter-like_ATP-bd"/>
</dbReference>
<proteinExistence type="inferred from homology"/>
<feature type="domain" description="ABC transporter" evidence="5">
    <location>
        <begin position="17"/>
        <end position="243"/>
    </location>
</feature>
<keyword evidence="4 6" id="KW-0067">ATP-binding</keyword>
<reference evidence="6 7" key="1">
    <citation type="journal article" date="2019" name="Int. J. Syst. Evol. Microbiol.">
        <title>The Global Catalogue of Microorganisms (GCM) 10K type strain sequencing project: providing services to taxonomists for standard genome sequencing and annotation.</title>
        <authorList>
            <consortium name="The Broad Institute Genomics Platform"/>
            <consortium name="The Broad Institute Genome Sequencing Center for Infectious Disease"/>
            <person name="Wu L."/>
            <person name="Ma J."/>
        </authorList>
    </citation>
    <scope>NUCLEOTIDE SEQUENCE [LARGE SCALE GENOMIC DNA]</scope>
    <source>
        <strain evidence="6 7">CGMCC 1.12121</strain>
    </source>
</reference>
<protein>
    <submittedName>
        <fullName evidence="6">ABC transporter ATP-binding protein</fullName>
    </submittedName>
</protein>
<dbReference type="Gene3D" id="3.40.50.300">
    <property type="entry name" value="P-loop containing nucleotide triphosphate hydrolases"/>
    <property type="match status" value="1"/>
</dbReference>
<dbReference type="GO" id="GO:0005524">
    <property type="term" value="F:ATP binding"/>
    <property type="evidence" value="ECO:0007669"/>
    <property type="project" value="UniProtKB-KW"/>
</dbReference>
<name>A0ABD6CMV1_9EURY</name>
<evidence type="ECO:0000256" key="3">
    <source>
        <dbReference type="ARBA" id="ARBA00022741"/>
    </source>
</evidence>
<evidence type="ECO:0000256" key="1">
    <source>
        <dbReference type="ARBA" id="ARBA00005417"/>
    </source>
</evidence>
<keyword evidence="7" id="KW-1185">Reference proteome</keyword>
<dbReference type="PANTHER" id="PTHR42711:SF5">
    <property type="entry name" value="ABC TRANSPORTER ATP-BINDING PROTEIN NATA"/>
    <property type="match status" value="1"/>
</dbReference>
<keyword evidence="3" id="KW-0547">Nucleotide-binding</keyword>
<dbReference type="EMBL" id="JBHUDK010000005">
    <property type="protein sequence ID" value="MFD1598616.1"/>
    <property type="molecule type" value="Genomic_DNA"/>
</dbReference>
<organism evidence="6 7">
    <name type="scientific">Halobellus rarus</name>
    <dbReference type="NCBI Taxonomy" id="1126237"/>
    <lineage>
        <taxon>Archaea</taxon>
        <taxon>Methanobacteriati</taxon>
        <taxon>Methanobacteriota</taxon>
        <taxon>Stenosarchaea group</taxon>
        <taxon>Halobacteria</taxon>
        <taxon>Halobacteriales</taxon>
        <taxon>Haloferacaceae</taxon>
        <taxon>Halobellus</taxon>
    </lineage>
</organism>
<dbReference type="InterPro" id="IPR050763">
    <property type="entry name" value="ABC_transporter_ATP-binding"/>
</dbReference>
<evidence type="ECO:0000313" key="6">
    <source>
        <dbReference type="EMBL" id="MFD1598616.1"/>
    </source>
</evidence>
<dbReference type="Proteomes" id="UP001597085">
    <property type="component" value="Unassembled WGS sequence"/>
</dbReference>
<evidence type="ECO:0000256" key="4">
    <source>
        <dbReference type="ARBA" id="ARBA00022840"/>
    </source>
</evidence>
<sequence>MTPDAERAETTSEPPAIEVEHVTKSYGHFTAVDDLSFAVERGSTVGLFGPNGAGKTTLLRMMAGLARPTRGTITIDSVEVAPDDHTIYRTIGVVTHETMLYDELTARENLRFHADLHGVDDPADRCASVLDTVGLCHRGSDRPTAFSHGLRKRLSLARALLHDPDVLLLDEPYTGLDQRSLADLESVLDGFDDRTVVLTTHDLERGVARCDRALVVDRGRLEADLELDEAASFAAEYRRTIGVESEPKHVGDTTR</sequence>
<evidence type="ECO:0000256" key="2">
    <source>
        <dbReference type="ARBA" id="ARBA00022448"/>
    </source>
</evidence>
<evidence type="ECO:0000313" key="7">
    <source>
        <dbReference type="Proteomes" id="UP001597085"/>
    </source>
</evidence>
<comment type="caution">
    <text evidence="6">The sequence shown here is derived from an EMBL/GenBank/DDBJ whole genome shotgun (WGS) entry which is preliminary data.</text>
</comment>
<dbReference type="AlphaFoldDB" id="A0ABD6CMV1"/>
<gene>
    <name evidence="6" type="ORF">ACFSBX_06555</name>
</gene>
<dbReference type="SMART" id="SM00382">
    <property type="entry name" value="AAA"/>
    <property type="match status" value="1"/>
</dbReference>
<dbReference type="InterPro" id="IPR027417">
    <property type="entry name" value="P-loop_NTPase"/>
</dbReference>
<dbReference type="CDD" id="cd03230">
    <property type="entry name" value="ABC_DR_subfamily_A"/>
    <property type="match status" value="1"/>
</dbReference>
<dbReference type="SUPFAM" id="SSF52540">
    <property type="entry name" value="P-loop containing nucleoside triphosphate hydrolases"/>
    <property type="match status" value="1"/>
</dbReference>
<comment type="similarity">
    <text evidence="1">Belongs to the ABC transporter superfamily.</text>
</comment>
<dbReference type="PANTHER" id="PTHR42711">
    <property type="entry name" value="ABC TRANSPORTER ATP-BINDING PROTEIN"/>
    <property type="match status" value="1"/>
</dbReference>
<dbReference type="PROSITE" id="PS50893">
    <property type="entry name" value="ABC_TRANSPORTER_2"/>
    <property type="match status" value="1"/>
</dbReference>
<evidence type="ECO:0000259" key="5">
    <source>
        <dbReference type="PROSITE" id="PS50893"/>
    </source>
</evidence>
<dbReference type="InterPro" id="IPR003593">
    <property type="entry name" value="AAA+_ATPase"/>
</dbReference>
<dbReference type="RefSeq" id="WP_256419841.1">
    <property type="nucleotide sequence ID" value="NZ_JANHDI010000001.1"/>
</dbReference>
<accession>A0ABD6CMV1</accession>
<dbReference type="Pfam" id="PF00005">
    <property type="entry name" value="ABC_tran"/>
    <property type="match status" value="1"/>
</dbReference>